<keyword evidence="4" id="KW-0862">Zinc</keyword>
<feature type="region of interest" description="Disordered" evidence="8">
    <location>
        <begin position="37"/>
        <end position="60"/>
    </location>
</feature>
<dbReference type="InterPro" id="IPR050329">
    <property type="entry name" value="GLI_C2H2-zinc-finger"/>
</dbReference>
<evidence type="ECO:0000313" key="10">
    <source>
        <dbReference type="EMBL" id="CDR43019.1"/>
    </source>
</evidence>
<feature type="region of interest" description="Disordered" evidence="8">
    <location>
        <begin position="261"/>
        <end position="318"/>
    </location>
</feature>
<dbReference type="InterPro" id="IPR036236">
    <property type="entry name" value="Znf_C2H2_sf"/>
</dbReference>
<evidence type="ECO:0000256" key="7">
    <source>
        <dbReference type="PROSITE-ProRule" id="PRU00042"/>
    </source>
</evidence>
<dbReference type="EMBL" id="LK052942">
    <property type="protein sequence ID" value="CDR43019.1"/>
    <property type="molecule type" value="Genomic_DNA"/>
</dbReference>
<evidence type="ECO:0000259" key="9">
    <source>
        <dbReference type="PROSITE" id="PS50157"/>
    </source>
</evidence>
<evidence type="ECO:0000256" key="8">
    <source>
        <dbReference type="SAM" id="MobiDB-lite"/>
    </source>
</evidence>
<evidence type="ECO:0000256" key="1">
    <source>
        <dbReference type="ARBA" id="ARBA00022723"/>
    </source>
</evidence>
<dbReference type="GO" id="GO:0000981">
    <property type="term" value="F:DNA-binding transcription factor activity, RNA polymerase II-specific"/>
    <property type="evidence" value="ECO:0007669"/>
    <property type="project" value="TreeGrafter"/>
</dbReference>
<sequence length="889" mass="94233">MAYYLDSSFDLGSYGNEPFDESHTLLPNNAFDVDSTIFSDPGPLPSRTTGPLGNSSSNYTHFPDSLAPAPSVHVADPTSTLGASTSSNPFSLYDLDSPFGSSGSQVPVRSLTRDGRLKTRLMGVGSDGGFLTSPLIVGKPRVDSRTGRLAAPEIAIDSPIPPPPQSSLMTPGDSHSGVVSSERGVTNEMMPSLSVGSTASYTSASMSVSGSRPGTAVQVVVPEPTGLGMGISGLDDLQETMGGFGADDLGLRSYGMAKGATTGHDGYLGTSQHLSSSQTRRTRSVTGDGRPATAGFDSFDYSSFRLPPPPVPETSFRPTRALPTRTINKAKSCSALAAQAREQDAQAMYEPLTPVSTDQSTFAPTGATFGTPHTGYVEVPNTGPLSFADLYNVGLAEEAAVDELDVHKKDIFDHGAVDTLNIGLGMSGGANLLLPTFGIPSALSSPSTPYLSDPSPDTGMQYDAYDGLASAPMFPATSVGSTFSAATTHSPLPDVAGRQRSVTYGYAAPTPAAEDEMSYGRSSRQRQQQLPPDSAYGAGRKNFSYPTRFASQVQAPPPPMQWSGSQGPPLLPLPPVPTTPTRQRFNPHVRCMTGPAGSMADYEPHTNVFVSHDRTEDYERKLATFDSLYDPYADAAQTPSKRAREVDVFSQDDSDIALSPEAEESQRTSKRLRTVASAPCLTGRRRLRPGPKPKSIKSPQTEHQSVFSANLSPPVPQIHRAVSPYASPLLSDDDGEGFLVSDGNGNIATPASITYAVGPPAQPGQPRSSVPREVIQSLYAAVPAHTAADGTKVSKRYGCLIEGCGRSFPRKSAIESHIQTHLEDKPFVCPHDDCDASFVRQHDLRRHERIHSGNKPFPCPCGKGFARGDALARHRARGICSGSLVPRRG</sequence>
<dbReference type="OrthoDB" id="8117402at2759"/>
<organism evidence="10">
    <name type="scientific">Rhodotorula toruloides</name>
    <name type="common">Yeast</name>
    <name type="synonym">Rhodosporidium toruloides</name>
    <dbReference type="NCBI Taxonomy" id="5286"/>
    <lineage>
        <taxon>Eukaryota</taxon>
        <taxon>Fungi</taxon>
        <taxon>Dikarya</taxon>
        <taxon>Basidiomycota</taxon>
        <taxon>Pucciniomycotina</taxon>
        <taxon>Microbotryomycetes</taxon>
        <taxon>Sporidiobolales</taxon>
        <taxon>Sporidiobolaceae</taxon>
        <taxon>Rhodotorula</taxon>
    </lineage>
</organism>
<keyword evidence="3 7" id="KW-0863">Zinc-finger</keyword>
<accession>A0A061AZS8</accession>
<dbReference type="GO" id="GO:0005634">
    <property type="term" value="C:nucleus"/>
    <property type="evidence" value="ECO:0007669"/>
    <property type="project" value="UniProtKB-ARBA"/>
</dbReference>
<evidence type="ECO:0000256" key="4">
    <source>
        <dbReference type="ARBA" id="ARBA00022833"/>
    </source>
</evidence>
<keyword evidence="6" id="KW-0804">Transcription</keyword>
<feature type="region of interest" description="Disordered" evidence="8">
    <location>
        <begin position="155"/>
        <end position="180"/>
    </location>
</feature>
<dbReference type="PANTHER" id="PTHR19818">
    <property type="entry name" value="ZINC FINGER PROTEIN ZIC AND GLI"/>
    <property type="match status" value="1"/>
</dbReference>
<dbReference type="PROSITE" id="PS50157">
    <property type="entry name" value="ZINC_FINGER_C2H2_2"/>
    <property type="match status" value="2"/>
</dbReference>
<dbReference type="Pfam" id="PF00096">
    <property type="entry name" value="zf-C2H2"/>
    <property type="match status" value="2"/>
</dbReference>
<dbReference type="AlphaFoldDB" id="A0A061AZS8"/>
<dbReference type="SMART" id="SM00355">
    <property type="entry name" value="ZnF_C2H2"/>
    <property type="match status" value="2"/>
</dbReference>
<feature type="compositionally biased region" description="Low complexity" evidence="8">
    <location>
        <begin position="270"/>
        <end position="279"/>
    </location>
</feature>
<feature type="compositionally biased region" description="Basic residues" evidence="8">
    <location>
        <begin position="683"/>
        <end position="695"/>
    </location>
</feature>
<feature type="compositionally biased region" description="Polar residues" evidence="8">
    <location>
        <begin position="46"/>
        <end position="60"/>
    </location>
</feature>
<feature type="domain" description="C2H2-type" evidence="9">
    <location>
        <begin position="827"/>
        <end position="856"/>
    </location>
</feature>
<dbReference type="PROSITE" id="PS00028">
    <property type="entry name" value="ZINC_FINGER_C2H2_1"/>
    <property type="match status" value="2"/>
</dbReference>
<dbReference type="PANTHER" id="PTHR19818:SF144">
    <property type="entry name" value="METALLOTHIONEIN EXPRESSION ACTIVATOR-RELATED"/>
    <property type="match status" value="1"/>
</dbReference>
<gene>
    <name evidence="10" type="ORF">RHTO0S_07e06678g</name>
</gene>
<feature type="domain" description="C2H2-type" evidence="9">
    <location>
        <begin position="797"/>
        <end position="826"/>
    </location>
</feature>
<keyword evidence="2" id="KW-0677">Repeat</keyword>
<dbReference type="GO" id="GO:0045944">
    <property type="term" value="P:positive regulation of transcription by RNA polymerase II"/>
    <property type="evidence" value="ECO:0007669"/>
    <property type="project" value="UniProtKB-ARBA"/>
</dbReference>
<evidence type="ECO:0000256" key="6">
    <source>
        <dbReference type="ARBA" id="ARBA00023163"/>
    </source>
</evidence>
<dbReference type="GO" id="GO:0000978">
    <property type="term" value="F:RNA polymerase II cis-regulatory region sequence-specific DNA binding"/>
    <property type="evidence" value="ECO:0007669"/>
    <property type="project" value="TreeGrafter"/>
</dbReference>
<dbReference type="FunFam" id="3.30.160.60:FF:000032">
    <property type="entry name" value="Krueppel-like factor 4"/>
    <property type="match status" value="1"/>
</dbReference>
<evidence type="ECO:0000256" key="3">
    <source>
        <dbReference type="ARBA" id="ARBA00022771"/>
    </source>
</evidence>
<dbReference type="SUPFAM" id="SSF57667">
    <property type="entry name" value="beta-beta-alpha zinc fingers"/>
    <property type="match status" value="1"/>
</dbReference>
<name>A0A061AZS8_RHOTO</name>
<reference evidence="10" key="1">
    <citation type="journal article" date="2014" name="Genome Announc.">
        <title>Draft genome sequence of Rhodosporidium toruloides CECT1137, an oleaginous yeast of biotechnological interest.</title>
        <authorList>
            <person name="Morin N."/>
            <person name="Calcas X."/>
            <person name="Devillers H."/>
            <person name="Durrens P."/>
            <person name="Sherman D.J."/>
            <person name="Nicaud J.-M."/>
            <person name="Neuveglise C."/>
        </authorList>
    </citation>
    <scope>NUCLEOTIDE SEQUENCE</scope>
    <source>
        <strain evidence="10">CECT1137</strain>
    </source>
</reference>
<evidence type="ECO:0000256" key="2">
    <source>
        <dbReference type="ARBA" id="ARBA00022737"/>
    </source>
</evidence>
<protein>
    <submittedName>
        <fullName evidence="10">RHTO0S07e06678g1_1</fullName>
    </submittedName>
</protein>
<feature type="region of interest" description="Disordered" evidence="8">
    <location>
        <begin position="660"/>
        <end position="703"/>
    </location>
</feature>
<feature type="region of interest" description="Disordered" evidence="8">
    <location>
        <begin position="512"/>
        <end position="542"/>
    </location>
</feature>
<keyword evidence="5" id="KW-0805">Transcription regulation</keyword>
<dbReference type="GO" id="GO:0008270">
    <property type="term" value="F:zinc ion binding"/>
    <property type="evidence" value="ECO:0007669"/>
    <property type="project" value="UniProtKB-KW"/>
</dbReference>
<proteinExistence type="predicted"/>
<dbReference type="InterPro" id="IPR013087">
    <property type="entry name" value="Znf_C2H2_type"/>
</dbReference>
<dbReference type="Gene3D" id="3.30.160.60">
    <property type="entry name" value="Classic Zinc Finger"/>
    <property type="match status" value="3"/>
</dbReference>
<evidence type="ECO:0000256" key="5">
    <source>
        <dbReference type="ARBA" id="ARBA00023015"/>
    </source>
</evidence>
<keyword evidence="1" id="KW-0479">Metal-binding</keyword>